<dbReference type="InterPro" id="IPR011324">
    <property type="entry name" value="Cytotoxic_necrot_fac-like_cat"/>
</dbReference>
<evidence type="ECO:0000256" key="5">
    <source>
        <dbReference type="ARBA" id="ARBA00022723"/>
    </source>
</evidence>
<evidence type="ECO:0000256" key="1">
    <source>
        <dbReference type="ARBA" id="ARBA00000553"/>
    </source>
</evidence>
<accession>A0A1V4T0P1</accession>
<comment type="catalytic activity">
    <reaction evidence="8">
        <text>adenosine + H2O + H(+) = inosine + NH4(+)</text>
        <dbReference type="Rhea" id="RHEA:24408"/>
        <dbReference type="ChEBI" id="CHEBI:15377"/>
        <dbReference type="ChEBI" id="CHEBI:15378"/>
        <dbReference type="ChEBI" id="CHEBI:16335"/>
        <dbReference type="ChEBI" id="CHEBI:17596"/>
        <dbReference type="ChEBI" id="CHEBI:28938"/>
        <dbReference type="EC" id="3.5.4.4"/>
    </reaction>
    <physiologicalReaction direction="left-to-right" evidence="8">
        <dbReference type="Rhea" id="RHEA:24409"/>
    </physiologicalReaction>
</comment>
<evidence type="ECO:0000313" key="13">
    <source>
        <dbReference type="Proteomes" id="UP000191448"/>
    </source>
</evidence>
<dbReference type="OrthoDB" id="4279at2"/>
<evidence type="ECO:0000256" key="10">
    <source>
        <dbReference type="ARBA" id="ARBA00049893"/>
    </source>
</evidence>
<comment type="function">
    <text evidence="2">Purine nucleoside enzyme that catalyzes the phosphorolysis of adenosine and inosine nucleosides, yielding D-ribose 1-phosphate and the respective free bases, adenine and hypoxanthine. Also catalyzes the phosphorolysis of S-methyl-5'-thioadenosine into adenine and S-methyl-5-thio-alpha-D-ribose 1-phosphate. Also has adenosine deaminase activity.</text>
</comment>
<dbReference type="PANTHER" id="PTHR30616:SF2">
    <property type="entry name" value="PURINE NUCLEOSIDE PHOSPHORYLASE LACC1"/>
    <property type="match status" value="1"/>
</dbReference>
<dbReference type="Pfam" id="PF02578">
    <property type="entry name" value="Cu-oxidase_4"/>
    <property type="match status" value="1"/>
</dbReference>
<comment type="catalytic activity">
    <reaction evidence="10">
        <text>S-methyl-5'-thioadenosine + phosphate = 5-(methylsulfanyl)-alpha-D-ribose 1-phosphate + adenine</text>
        <dbReference type="Rhea" id="RHEA:11852"/>
        <dbReference type="ChEBI" id="CHEBI:16708"/>
        <dbReference type="ChEBI" id="CHEBI:17509"/>
        <dbReference type="ChEBI" id="CHEBI:43474"/>
        <dbReference type="ChEBI" id="CHEBI:58533"/>
        <dbReference type="EC" id="2.4.2.28"/>
    </reaction>
    <physiologicalReaction direction="left-to-right" evidence="10">
        <dbReference type="Rhea" id="RHEA:11853"/>
    </physiologicalReaction>
</comment>
<keyword evidence="7" id="KW-0862">Zinc</keyword>
<evidence type="ECO:0000313" key="12">
    <source>
        <dbReference type="EMBL" id="OPX51303.1"/>
    </source>
</evidence>
<dbReference type="GO" id="GO:0016787">
    <property type="term" value="F:hydrolase activity"/>
    <property type="evidence" value="ECO:0007669"/>
    <property type="project" value="UniProtKB-KW"/>
</dbReference>
<keyword evidence="6" id="KW-0378">Hydrolase</keyword>
<comment type="similarity">
    <text evidence="3 11">Belongs to the purine nucleoside phosphorylase YfiH/LACC1 family.</text>
</comment>
<gene>
    <name evidence="12" type="primary">yfiH</name>
    <name evidence="12" type="ORF">CLTHE_00910</name>
</gene>
<dbReference type="Proteomes" id="UP000191448">
    <property type="component" value="Unassembled WGS sequence"/>
</dbReference>
<dbReference type="RefSeq" id="WP_080021519.1">
    <property type="nucleotide sequence ID" value="NZ_LTAY01000006.1"/>
</dbReference>
<reference evidence="12 13" key="1">
    <citation type="submission" date="2016-02" db="EMBL/GenBank/DDBJ databases">
        <title>Genome sequence of Clostridium thermobutyricum DSM 4928.</title>
        <authorList>
            <person name="Poehlein A."/>
            <person name="Daniel R."/>
        </authorList>
    </citation>
    <scope>NUCLEOTIDE SEQUENCE [LARGE SCALE GENOMIC DNA]</scope>
    <source>
        <strain evidence="12 13">DSM 4928</strain>
    </source>
</reference>
<dbReference type="EMBL" id="LTAY01000006">
    <property type="protein sequence ID" value="OPX51303.1"/>
    <property type="molecule type" value="Genomic_DNA"/>
</dbReference>
<keyword evidence="5" id="KW-0479">Metal-binding</keyword>
<evidence type="ECO:0000256" key="9">
    <source>
        <dbReference type="ARBA" id="ARBA00048968"/>
    </source>
</evidence>
<comment type="catalytic activity">
    <reaction evidence="9">
        <text>adenosine + phosphate = alpha-D-ribose 1-phosphate + adenine</text>
        <dbReference type="Rhea" id="RHEA:27642"/>
        <dbReference type="ChEBI" id="CHEBI:16335"/>
        <dbReference type="ChEBI" id="CHEBI:16708"/>
        <dbReference type="ChEBI" id="CHEBI:43474"/>
        <dbReference type="ChEBI" id="CHEBI:57720"/>
        <dbReference type="EC" id="2.4.2.1"/>
    </reaction>
    <physiologicalReaction direction="left-to-right" evidence="9">
        <dbReference type="Rhea" id="RHEA:27643"/>
    </physiologicalReaction>
</comment>
<evidence type="ECO:0000256" key="8">
    <source>
        <dbReference type="ARBA" id="ARBA00047989"/>
    </source>
</evidence>
<dbReference type="InterPro" id="IPR038371">
    <property type="entry name" value="Cu_polyphenol_OxRdtase_sf"/>
</dbReference>
<evidence type="ECO:0000256" key="6">
    <source>
        <dbReference type="ARBA" id="ARBA00022801"/>
    </source>
</evidence>
<dbReference type="PANTHER" id="PTHR30616">
    <property type="entry name" value="UNCHARACTERIZED PROTEIN YFIH"/>
    <property type="match status" value="1"/>
</dbReference>
<keyword evidence="4" id="KW-0808">Transferase</keyword>
<sequence>MINLDIKNLEKKRDYLILNEGNIIVGFSTAEEDRSFNRNTEEGIKELDGIKNEFNVKDLAYLKQIHSDTVYVFDGQESFNDNEGDGIITNKLDTCIGVFTADCVPIILIDKTLGVVGAVHSGWKGTISGIVKKALEGMKEKFNCKAENIKIYIGPHIRKCCYEISEELKERFLKETGIEEKELFAGRNLSMEKVIEKDCLDFGVKEDNIFSLNLCTYCTEDIKLHSYRKSDGSYGRLFTFVIMK</sequence>
<evidence type="ECO:0000256" key="4">
    <source>
        <dbReference type="ARBA" id="ARBA00022679"/>
    </source>
</evidence>
<dbReference type="CDD" id="cd16833">
    <property type="entry name" value="YfiH"/>
    <property type="match status" value="1"/>
</dbReference>
<dbReference type="GO" id="GO:0017061">
    <property type="term" value="F:S-methyl-5-thioadenosine phosphorylase activity"/>
    <property type="evidence" value="ECO:0007669"/>
    <property type="project" value="UniProtKB-EC"/>
</dbReference>
<protein>
    <recommendedName>
        <fullName evidence="11">Purine nucleoside phosphorylase</fullName>
    </recommendedName>
</protein>
<dbReference type="GO" id="GO:0005507">
    <property type="term" value="F:copper ion binding"/>
    <property type="evidence" value="ECO:0007669"/>
    <property type="project" value="TreeGrafter"/>
</dbReference>
<organism evidence="12 13">
    <name type="scientific">Clostridium thermobutyricum DSM 4928</name>
    <dbReference type="NCBI Taxonomy" id="1121339"/>
    <lineage>
        <taxon>Bacteria</taxon>
        <taxon>Bacillati</taxon>
        <taxon>Bacillota</taxon>
        <taxon>Clostridia</taxon>
        <taxon>Eubacteriales</taxon>
        <taxon>Clostridiaceae</taxon>
        <taxon>Clostridium</taxon>
    </lineage>
</organism>
<name>A0A1V4T0P1_9CLOT</name>
<comment type="catalytic activity">
    <reaction evidence="1">
        <text>inosine + phosphate = alpha-D-ribose 1-phosphate + hypoxanthine</text>
        <dbReference type="Rhea" id="RHEA:27646"/>
        <dbReference type="ChEBI" id="CHEBI:17368"/>
        <dbReference type="ChEBI" id="CHEBI:17596"/>
        <dbReference type="ChEBI" id="CHEBI:43474"/>
        <dbReference type="ChEBI" id="CHEBI:57720"/>
        <dbReference type="EC" id="2.4.2.1"/>
    </reaction>
    <physiologicalReaction direction="left-to-right" evidence="1">
        <dbReference type="Rhea" id="RHEA:27647"/>
    </physiologicalReaction>
</comment>
<dbReference type="InterPro" id="IPR003730">
    <property type="entry name" value="Cu_polyphenol_OxRdtase"/>
</dbReference>
<evidence type="ECO:0000256" key="7">
    <source>
        <dbReference type="ARBA" id="ARBA00022833"/>
    </source>
</evidence>
<evidence type="ECO:0000256" key="11">
    <source>
        <dbReference type="RuleBase" id="RU361274"/>
    </source>
</evidence>
<evidence type="ECO:0000256" key="3">
    <source>
        <dbReference type="ARBA" id="ARBA00007353"/>
    </source>
</evidence>
<proteinExistence type="inferred from homology"/>
<dbReference type="SUPFAM" id="SSF64438">
    <property type="entry name" value="CNF1/YfiH-like putative cysteine hydrolases"/>
    <property type="match status" value="1"/>
</dbReference>
<dbReference type="AlphaFoldDB" id="A0A1V4T0P1"/>
<comment type="caution">
    <text evidence="12">The sequence shown here is derived from an EMBL/GenBank/DDBJ whole genome shotgun (WGS) entry which is preliminary data.</text>
</comment>
<dbReference type="NCBIfam" id="TIGR00726">
    <property type="entry name" value="peptidoglycan editing factor PgeF"/>
    <property type="match status" value="1"/>
</dbReference>
<evidence type="ECO:0000256" key="2">
    <source>
        <dbReference type="ARBA" id="ARBA00003215"/>
    </source>
</evidence>
<dbReference type="Gene3D" id="3.60.140.10">
    <property type="entry name" value="CNF1/YfiH-like putative cysteine hydrolases"/>
    <property type="match status" value="1"/>
</dbReference>